<name>A0AB39JEU0_9VIRU</name>
<keyword evidence="2" id="KW-0812">Transmembrane</keyword>
<dbReference type="EMBL" id="PP542043">
    <property type="protein sequence ID" value="XDO02134.1"/>
    <property type="molecule type" value="Genomic_DNA"/>
</dbReference>
<gene>
    <name evidence="3" type="ORF">FloV-SA2_00315</name>
</gene>
<keyword evidence="2" id="KW-0472">Membrane</keyword>
<protein>
    <recommendedName>
        <fullName evidence="4">SMODS and SLOG-associating 2TM effector domain-containing protein</fullName>
    </recommendedName>
</protein>
<keyword evidence="2" id="KW-1133">Transmembrane helix</keyword>
<organism evidence="3">
    <name type="scientific">Florenciella sp. virus SA2</name>
    <dbReference type="NCBI Taxonomy" id="3240092"/>
    <lineage>
        <taxon>Viruses</taxon>
    </lineage>
</organism>
<evidence type="ECO:0008006" key="4">
    <source>
        <dbReference type="Google" id="ProtNLM"/>
    </source>
</evidence>
<reference evidence="3" key="1">
    <citation type="submission" date="2024-03" db="EMBL/GenBank/DDBJ databases">
        <title>Eukaryotic viruses encode the ribosomal protein eL40.</title>
        <authorList>
            <person name="Thomy J."/>
            <person name="Schvarcz C.R."/>
            <person name="McBeain K.A."/>
            <person name="Edwards K.F."/>
            <person name="Steward G.F."/>
        </authorList>
    </citation>
    <scope>NUCLEOTIDE SEQUENCE</scope>
    <source>
        <strain evidence="3">FloV-SA2</strain>
    </source>
</reference>
<sequence>MDEKKEIVEVESSWTPGHEKILIDWADKAMCYRWLHARSHQKFSKVNTYFTIPVIIMSTLTGTANFAQDRVPESYRGYYSMGVGFVNILAGIITTIQQFLKISELNEAHRVSSIHWDKFYRKIKIELAKPHCERQNVINFLKLCTEEFDRLMETSPIIEKSIILLFQTTFNNKKMSMNQKEAFRKLKKPEICDSLESVELSVYVPDKSKSIKDEYKNLLNEVVVNISNATEGTSIAMKHDVISKFVNLFETEMLRKPTIDELESNLISDETKINKEDIHNYWNEAITKPSNDITNGNLNESETEDTNIEIATL</sequence>
<evidence type="ECO:0000256" key="1">
    <source>
        <dbReference type="SAM" id="MobiDB-lite"/>
    </source>
</evidence>
<evidence type="ECO:0000256" key="2">
    <source>
        <dbReference type="SAM" id="Phobius"/>
    </source>
</evidence>
<accession>A0AB39JEU0</accession>
<proteinExistence type="predicted"/>
<feature type="region of interest" description="Disordered" evidence="1">
    <location>
        <begin position="293"/>
        <end position="313"/>
    </location>
</feature>
<feature type="transmembrane region" description="Helical" evidence="2">
    <location>
        <begin position="46"/>
        <end position="66"/>
    </location>
</feature>
<dbReference type="NCBIfam" id="NF033632">
    <property type="entry name" value="SLATT_4"/>
    <property type="match status" value="1"/>
</dbReference>
<feature type="transmembrane region" description="Helical" evidence="2">
    <location>
        <begin position="78"/>
        <end position="100"/>
    </location>
</feature>
<evidence type="ECO:0000313" key="3">
    <source>
        <dbReference type="EMBL" id="XDO02134.1"/>
    </source>
</evidence>